<dbReference type="PANTHER" id="PTHR38396:SF1">
    <property type="entry name" value="TRANSMEMBRANE PROTEIN"/>
    <property type="match status" value="1"/>
</dbReference>
<sequence>MNGRTTVLILFFWAVLTIVTPMLVRMSASAKTTLHFNGEETEGSKAGKGLLSRRALVAAAPPPPPPPGPPPPPLPLAPAPEPSPKIEPRLAINKIVER</sequence>
<comment type="caution">
    <text evidence="2">The sequence shown here is derived from an EMBL/GenBank/DDBJ whole genome shotgun (WGS) entry which is preliminary data.</text>
</comment>
<name>A0AAV6JPJ5_9ERIC</name>
<keyword evidence="3" id="KW-1185">Reference proteome</keyword>
<dbReference type="PANTHER" id="PTHR38396">
    <property type="entry name" value="TRANSMEMBRANE PROTEIN"/>
    <property type="match status" value="1"/>
</dbReference>
<accession>A0AAV6JPJ5</accession>
<evidence type="ECO:0000313" key="2">
    <source>
        <dbReference type="EMBL" id="KAG5543171.1"/>
    </source>
</evidence>
<reference evidence="2 3" key="1">
    <citation type="submission" date="2020-08" db="EMBL/GenBank/DDBJ databases">
        <title>Plant Genome Project.</title>
        <authorList>
            <person name="Zhang R.-G."/>
        </authorList>
    </citation>
    <scope>NUCLEOTIDE SEQUENCE [LARGE SCALE GENOMIC DNA]</scope>
    <source>
        <strain evidence="2">WSP0</strain>
        <tissue evidence="2">Leaf</tissue>
    </source>
</reference>
<feature type="compositionally biased region" description="Pro residues" evidence="1">
    <location>
        <begin position="60"/>
        <end position="85"/>
    </location>
</feature>
<dbReference type="EMBL" id="JACTNZ010000006">
    <property type="protein sequence ID" value="KAG5543171.1"/>
    <property type="molecule type" value="Genomic_DNA"/>
</dbReference>
<evidence type="ECO:0000313" key="3">
    <source>
        <dbReference type="Proteomes" id="UP000823749"/>
    </source>
</evidence>
<gene>
    <name evidence="2" type="ORF">RHGRI_016052</name>
</gene>
<proteinExistence type="predicted"/>
<dbReference type="Proteomes" id="UP000823749">
    <property type="component" value="Chromosome 6"/>
</dbReference>
<feature type="region of interest" description="Disordered" evidence="1">
    <location>
        <begin position="33"/>
        <end position="98"/>
    </location>
</feature>
<dbReference type="AlphaFoldDB" id="A0AAV6JPJ5"/>
<organism evidence="2 3">
    <name type="scientific">Rhododendron griersonianum</name>
    <dbReference type="NCBI Taxonomy" id="479676"/>
    <lineage>
        <taxon>Eukaryota</taxon>
        <taxon>Viridiplantae</taxon>
        <taxon>Streptophyta</taxon>
        <taxon>Embryophyta</taxon>
        <taxon>Tracheophyta</taxon>
        <taxon>Spermatophyta</taxon>
        <taxon>Magnoliopsida</taxon>
        <taxon>eudicotyledons</taxon>
        <taxon>Gunneridae</taxon>
        <taxon>Pentapetalae</taxon>
        <taxon>asterids</taxon>
        <taxon>Ericales</taxon>
        <taxon>Ericaceae</taxon>
        <taxon>Ericoideae</taxon>
        <taxon>Rhodoreae</taxon>
        <taxon>Rhododendron</taxon>
    </lineage>
</organism>
<protein>
    <submittedName>
        <fullName evidence="2">Uncharacterized protein</fullName>
    </submittedName>
</protein>
<evidence type="ECO:0000256" key="1">
    <source>
        <dbReference type="SAM" id="MobiDB-lite"/>
    </source>
</evidence>